<dbReference type="KEGG" id="cut:CUTER_04440"/>
<evidence type="ECO:0000313" key="2">
    <source>
        <dbReference type="EMBL" id="AKK10893.1"/>
    </source>
</evidence>
<protein>
    <recommendedName>
        <fullName evidence="4">ATP synthase I chain</fullName>
    </recommendedName>
</protein>
<feature type="transmembrane region" description="Helical" evidence="1">
    <location>
        <begin position="97"/>
        <end position="118"/>
    </location>
</feature>
<accession>A0A0G3HG12</accession>
<keyword evidence="1" id="KW-0812">Transmembrane</keyword>
<dbReference type="AlphaFoldDB" id="A0A0G3HG12"/>
<keyword evidence="3" id="KW-1185">Reference proteome</keyword>
<reference evidence="2 3" key="1">
    <citation type="journal article" date="2015" name="Genome Announc.">
        <title>Virulence Factor Genes Detected in the Complete Genome Sequence of Corynebacterium uterequi DSM 45634, Isolated from the Uterus of a Maiden Mare.</title>
        <authorList>
            <person name="Ruckert C."/>
            <person name="Kriete M."/>
            <person name="Jaenicke S."/>
            <person name="Winkler A."/>
            <person name="Tauch A."/>
        </authorList>
    </citation>
    <scope>NUCLEOTIDE SEQUENCE [LARGE SCALE GENOMIC DNA]</scope>
    <source>
        <strain evidence="2 3">DSM 45634</strain>
    </source>
</reference>
<gene>
    <name evidence="2" type="ORF">CUTER_04440</name>
</gene>
<organism evidence="2 3">
    <name type="scientific">Corynebacterium uterequi</name>
    <dbReference type="NCBI Taxonomy" id="1072256"/>
    <lineage>
        <taxon>Bacteria</taxon>
        <taxon>Bacillati</taxon>
        <taxon>Actinomycetota</taxon>
        <taxon>Actinomycetes</taxon>
        <taxon>Mycobacteriales</taxon>
        <taxon>Corynebacteriaceae</taxon>
        <taxon>Corynebacterium</taxon>
    </lineage>
</organism>
<reference evidence="3" key="2">
    <citation type="submission" date="2015-05" db="EMBL/GenBank/DDBJ databases">
        <title>Complete genome sequence of Corynebacterium uterequi DSM 45634, isolated from the uterus of a maiden mare.</title>
        <authorList>
            <person name="Ruckert C."/>
            <person name="Albersmeier A."/>
            <person name="Winkler A."/>
            <person name="Tauch A."/>
        </authorList>
    </citation>
    <scope>NUCLEOTIDE SEQUENCE [LARGE SCALE GENOMIC DNA]</scope>
    <source>
        <strain evidence="3">DSM 45634</strain>
    </source>
</reference>
<dbReference type="Proteomes" id="UP000035548">
    <property type="component" value="Chromosome"/>
</dbReference>
<feature type="transmembrane region" description="Helical" evidence="1">
    <location>
        <begin position="64"/>
        <end position="85"/>
    </location>
</feature>
<evidence type="ECO:0000256" key="1">
    <source>
        <dbReference type="SAM" id="Phobius"/>
    </source>
</evidence>
<keyword evidence="1" id="KW-0472">Membrane</keyword>
<feature type="transmembrane region" description="Helical" evidence="1">
    <location>
        <begin position="127"/>
        <end position="149"/>
    </location>
</feature>
<name>A0A0G3HG12_9CORY</name>
<dbReference type="STRING" id="1072256.CUTER_04440"/>
<keyword evidence="1" id="KW-1133">Transmembrane helix</keyword>
<evidence type="ECO:0000313" key="3">
    <source>
        <dbReference type="Proteomes" id="UP000035548"/>
    </source>
</evidence>
<dbReference type="PATRIC" id="fig|1072256.5.peg.882"/>
<dbReference type="EMBL" id="CP011546">
    <property type="protein sequence ID" value="AKK10893.1"/>
    <property type="molecule type" value="Genomic_DNA"/>
</dbReference>
<proteinExistence type="predicted"/>
<evidence type="ECO:0008006" key="4">
    <source>
        <dbReference type="Google" id="ProtNLM"/>
    </source>
</evidence>
<feature type="transmembrane region" description="Helical" evidence="1">
    <location>
        <begin position="37"/>
        <end position="57"/>
    </location>
</feature>
<sequence length="159" mass="16603">MRRSVHGASKLAATATVGFLGVTSQYSDHTRPLNRALRFGTLALGVIVVVSLAGWGYARDLPGIWGVVIGAAIGGSFVLTTALSVRLTAHSTPANTMAVVLGSWLLKIVVLIVVLVILRPLAFYDTLALFSTVVAVLVVVLAGEVWGIVTTNVTFTGSD</sequence>